<dbReference type="AlphaFoldDB" id="A0ABD3VI01"/>
<organism evidence="6 7">
    <name type="scientific">Sinanodonta woodiana</name>
    <name type="common">Chinese pond mussel</name>
    <name type="synonym">Anodonta woodiana</name>
    <dbReference type="NCBI Taxonomy" id="1069815"/>
    <lineage>
        <taxon>Eukaryota</taxon>
        <taxon>Metazoa</taxon>
        <taxon>Spiralia</taxon>
        <taxon>Lophotrochozoa</taxon>
        <taxon>Mollusca</taxon>
        <taxon>Bivalvia</taxon>
        <taxon>Autobranchia</taxon>
        <taxon>Heteroconchia</taxon>
        <taxon>Palaeoheterodonta</taxon>
        <taxon>Unionida</taxon>
        <taxon>Unionoidea</taxon>
        <taxon>Unionidae</taxon>
        <taxon>Unioninae</taxon>
        <taxon>Sinanodonta</taxon>
    </lineage>
</organism>
<keyword evidence="7" id="KW-1185">Reference proteome</keyword>
<name>A0ABD3VI01_SINWO</name>
<feature type="coiled-coil region" evidence="4">
    <location>
        <begin position="264"/>
        <end position="355"/>
    </location>
</feature>
<dbReference type="GO" id="GO:0005525">
    <property type="term" value="F:GTP binding"/>
    <property type="evidence" value="ECO:0007669"/>
    <property type="project" value="UniProtKB-KW"/>
</dbReference>
<evidence type="ECO:0000256" key="1">
    <source>
        <dbReference type="ARBA" id="ARBA00008535"/>
    </source>
</evidence>
<evidence type="ECO:0000256" key="2">
    <source>
        <dbReference type="ARBA" id="ARBA00022741"/>
    </source>
</evidence>
<dbReference type="Proteomes" id="UP001634394">
    <property type="component" value="Unassembled WGS sequence"/>
</dbReference>
<reference evidence="6 7" key="1">
    <citation type="submission" date="2024-11" db="EMBL/GenBank/DDBJ databases">
        <title>Chromosome-level genome assembly of the freshwater bivalve Anodonta woodiana.</title>
        <authorList>
            <person name="Chen X."/>
        </authorList>
    </citation>
    <scope>NUCLEOTIDE SEQUENCE [LARGE SCALE GENOMIC DNA]</scope>
    <source>
        <strain evidence="6">MN2024</strain>
        <tissue evidence="6">Gills</tissue>
    </source>
</reference>
<evidence type="ECO:0000259" key="5">
    <source>
        <dbReference type="PROSITE" id="PS51720"/>
    </source>
</evidence>
<comment type="similarity">
    <text evidence="1">Belongs to the TRAFAC class TrmE-Era-EngA-EngB-Septin-like GTPase superfamily. AIG1/Toc34/Toc159-like paraseptin GTPase family. IAN subfamily.</text>
</comment>
<dbReference type="PANTHER" id="PTHR10903:SF184">
    <property type="entry name" value="GTP-BINDING PROTEIN A"/>
    <property type="match status" value="1"/>
</dbReference>
<dbReference type="Gene3D" id="3.40.50.300">
    <property type="entry name" value="P-loop containing nucleotide triphosphate hydrolases"/>
    <property type="match status" value="1"/>
</dbReference>
<feature type="domain" description="AIG1-type G" evidence="5">
    <location>
        <begin position="25"/>
        <end position="231"/>
    </location>
</feature>
<dbReference type="InterPro" id="IPR027417">
    <property type="entry name" value="P-loop_NTPase"/>
</dbReference>
<evidence type="ECO:0000313" key="6">
    <source>
        <dbReference type="EMBL" id="KAL3861200.1"/>
    </source>
</evidence>
<dbReference type="InterPro" id="IPR045058">
    <property type="entry name" value="GIMA/IAN/Toc"/>
</dbReference>
<keyword evidence="3" id="KW-0342">GTP-binding</keyword>
<dbReference type="InterPro" id="IPR006703">
    <property type="entry name" value="G_AIG1"/>
</dbReference>
<evidence type="ECO:0000256" key="4">
    <source>
        <dbReference type="SAM" id="Coils"/>
    </source>
</evidence>
<accession>A0ABD3VI01</accession>
<gene>
    <name evidence="6" type="ORF">ACJMK2_007252</name>
</gene>
<protein>
    <recommendedName>
        <fullName evidence="5">AIG1-type G domain-containing protein</fullName>
    </recommendedName>
</protein>
<dbReference type="PROSITE" id="PS51720">
    <property type="entry name" value="G_AIG1"/>
    <property type="match status" value="1"/>
</dbReference>
<dbReference type="FunFam" id="3.40.50.300:FF:000366">
    <property type="entry name" value="GTPase, IMAP family member 2"/>
    <property type="match status" value="1"/>
</dbReference>
<dbReference type="PANTHER" id="PTHR10903">
    <property type="entry name" value="GTPASE, IMAP FAMILY MEMBER-RELATED"/>
    <property type="match status" value="1"/>
</dbReference>
<evidence type="ECO:0000256" key="3">
    <source>
        <dbReference type="ARBA" id="ARBA00023134"/>
    </source>
</evidence>
<dbReference type="Pfam" id="PF04548">
    <property type="entry name" value="AIG1"/>
    <property type="match status" value="1"/>
</dbReference>
<evidence type="ECO:0000313" key="7">
    <source>
        <dbReference type="Proteomes" id="UP001634394"/>
    </source>
</evidence>
<keyword evidence="2" id="KW-0547">Nucleotide-binding</keyword>
<dbReference type="EMBL" id="JBJQND010000011">
    <property type="protein sequence ID" value="KAL3861200.1"/>
    <property type="molecule type" value="Genomic_DNA"/>
</dbReference>
<dbReference type="SUPFAM" id="SSF52540">
    <property type="entry name" value="P-loop containing nucleoside triphosphate hydrolases"/>
    <property type="match status" value="1"/>
</dbReference>
<keyword evidence="4" id="KW-0175">Coiled coil</keyword>
<proteinExistence type="inferred from homology"/>
<sequence>MGQKGSKSSGESADIYKEVDNYQRNGERRIILIGKTGTGKSTLGNAILGAHIFKNEGVQMHSNTIHCQVGQRKRKDGKDLVVLDTPGLMDTKRKHEEIIEELCKCTAITAPGPHAFCLVIRGDDRFTQENIDTLDEFCAFFGEEIYKYIIVVFTHKANMGKSTTLDECLSALPEEFVTKFQKSGGKKIAIESTAEKKERKKQINELFTLIEEIIETNDGGYYSQEKFKAAEEAFRKRIPKIQQEVNKMFKRKKTWLEHEYQEKAKRFEERENILAKTLQEENDKLMQEQQLNEKEKLEKDTFSAHMQNSKAKHHEEIKSLEEKLEKERKEKEKTKEEFDRKIEEINKKVVQSMSETIIENRRKARHAVTESKSFSELVRRILKEGARLDNEVVTCGIVNATEAIE</sequence>
<comment type="caution">
    <text evidence="6">The sequence shown here is derived from an EMBL/GenBank/DDBJ whole genome shotgun (WGS) entry which is preliminary data.</text>
</comment>